<protein>
    <recommendedName>
        <fullName evidence="2">AB hydrolase-1 domain-containing protein</fullName>
    </recommendedName>
</protein>
<dbReference type="InterPro" id="IPR029058">
    <property type="entry name" value="AB_hydrolase_fold"/>
</dbReference>
<accession>A0A193LFI6</accession>
<reference evidence="3 4" key="1">
    <citation type="submission" date="2016-06" db="EMBL/GenBank/DDBJ databases">
        <title>Complete genome sequence of a deep-branching marine Gamma Proteobacterium Woeseia oceani type strain XK5.</title>
        <authorList>
            <person name="Mu D."/>
            <person name="Du Z."/>
        </authorList>
    </citation>
    <scope>NUCLEOTIDE SEQUENCE [LARGE SCALE GENOMIC DNA]</scope>
    <source>
        <strain evidence="3 4">XK5</strain>
    </source>
</reference>
<dbReference type="AlphaFoldDB" id="A0A193LFI6"/>
<dbReference type="PRINTS" id="PR00111">
    <property type="entry name" value="ABHYDROLASE"/>
</dbReference>
<feature type="chain" id="PRO_5008260160" description="AB hydrolase-1 domain-containing protein" evidence="1">
    <location>
        <begin position="29"/>
        <end position="345"/>
    </location>
</feature>
<dbReference type="PANTHER" id="PTHR43798">
    <property type="entry name" value="MONOACYLGLYCEROL LIPASE"/>
    <property type="match status" value="1"/>
</dbReference>
<dbReference type="Gene3D" id="3.40.50.1820">
    <property type="entry name" value="alpha/beta hydrolase"/>
    <property type="match status" value="1"/>
</dbReference>
<organism evidence="3 4">
    <name type="scientific">Woeseia oceani</name>
    <dbReference type="NCBI Taxonomy" id="1548547"/>
    <lineage>
        <taxon>Bacteria</taxon>
        <taxon>Pseudomonadati</taxon>
        <taxon>Pseudomonadota</taxon>
        <taxon>Gammaproteobacteria</taxon>
        <taxon>Woeseiales</taxon>
        <taxon>Woeseiaceae</taxon>
        <taxon>Woeseia</taxon>
    </lineage>
</organism>
<dbReference type="InterPro" id="IPR050266">
    <property type="entry name" value="AB_hydrolase_sf"/>
</dbReference>
<dbReference type="Proteomes" id="UP000092695">
    <property type="component" value="Chromosome"/>
</dbReference>
<dbReference type="OrthoDB" id="9806902at2"/>
<evidence type="ECO:0000259" key="2">
    <source>
        <dbReference type="Pfam" id="PF00561"/>
    </source>
</evidence>
<dbReference type="InterPro" id="IPR000073">
    <property type="entry name" value="AB_hydrolase_1"/>
</dbReference>
<evidence type="ECO:0000313" key="4">
    <source>
        <dbReference type="Proteomes" id="UP000092695"/>
    </source>
</evidence>
<dbReference type="SUPFAM" id="SSF53474">
    <property type="entry name" value="alpha/beta-Hydrolases"/>
    <property type="match status" value="1"/>
</dbReference>
<dbReference type="PANTHER" id="PTHR43798:SF33">
    <property type="entry name" value="HYDROLASE, PUTATIVE (AFU_ORTHOLOGUE AFUA_2G14860)-RELATED"/>
    <property type="match status" value="1"/>
</dbReference>
<dbReference type="GO" id="GO:0016020">
    <property type="term" value="C:membrane"/>
    <property type="evidence" value="ECO:0007669"/>
    <property type="project" value="TreeGrafter"/>
</dbReference>
<keyword evidence="1" id="KW-0732">Signal</keyword>
<feature type="signal peptide" evidence="1">
    <location>
        <begin position="1"/>
        <end position="28"/>
    </location>
</feature>
<gene>
    <name evidence="3" type="ORF">BA177_08455</name>
</gene>
<keyword evidence="4" id="KW-1185">Reference proteome</keyword>
<dbReference type="EMBL" id="CP016268">
    <property type="protein sequence ID" value="ANO51228.1"/>
    <property type="molecule type" value="Genomic_DNA"/>
</dbReference>
<name>A0A193LFI6_9GAMM</name>
<sequence>MLFRTRSKVPGYAPLALLLLLSANLGLAAELQRHTVPADGHPLAVWEKSAPGASNAVLLVHGRTWSALPDFDLQVEGEDRSLMDGLVEAGYAVYAIDLRGYGESPRDDSGWLTPNRAADDVARVVGWIAGRHRQGGKPHLFGWSMGSTVSQLMAQRHPGKLASLTLFGYWHDLDSSLPADEAGIVPLRQSNTAAAAASDFITPGSISQRAIDAYVTAALAADPVRTDIRRLDQYNALDPALIKVPTLVIQGEHDPIAPADRQAKLFQRLATGHKQWVVVPGGDHAAFLEAPRGYFLRELLAFMAGATLQANPSQPAAAAGTPRQRRSTCSLPVCRADCWYVAGAR</sequence>
<feature type="domain" description="AB hydrolase-1" evidence="2">
    <location>
        <begin position="56"/>
        <end position="291"/>
    </location>
</feature>
<dbReference type="STRING" id="1548547.BA177_08455"/>
<dbReference type="Pfam" id="PF00561">
    <property type="entry name" value="Abhydrolase_1"/>
    <property type="match status" value="1"/>
</dbReference>
<evidence type="ECO:0000256" key="1">
    <source>
        <dbReference type="SAM" id="SignalP"/>
    </source>
</evidence>
<evidence type="ECO:0000313" key="3">
    <source>
        <dbReference type="EMBL" id="ANO51228.1"/>
    </source>
</evidence>
<proteinExistence type="predicted"/>
<dbReference type="RefSeq" id="WP_068615373.1">
    <property type="nucleotide sequence ID" value="NZ_CP016268.1"/>
</dbReference>
<dbReference type="KEGG" id="woc:BA177_08455"/>